<proteinExistence type="predicted"/>
<feature type="compositionally biased region" description="Low complexity" evidence="2">
    <location>
        <begin position="17"/>
        <end position="32"/>
    </location>
</feature>
<organism evidence="3">
    <name type="scientific">Rhizoctonia solani phlegivirus 2</name>
    <dbReference type="NCBI Taxonomy" id="3162546"/>
    <lineage>
        <taxon>Viruses</taxon>
        <taxon>Riboviria</taxon>
        <taxon>Orthornavirae</taxon>
        <taxon>Duplornaviricota</taxon>
        <taxon>Chrymotiviricetes</taxon>
        <taxon>Ghabrivirales</taxon>
        <taxon>Alphatotivirineae</taxon>
        <taxon>Phlegiviridae</taxon>
        <taxon>Phlegivirus</taxon>
    </lineage>
</organism>
<reference evidence="3" key="1">
    <citation type="submission" date="2021-02" db="EMBL/GenBank/DDBJ databases">
        <authorList>
            <person name="Urzo M.L.R."/>
            <person name="Cope A.E."/>
            <person name="Guinto T.D."/>
            <person name="Kondo H."/>
            <person name="Suzuki N."/>
        </authorList>
    </citation>
    <scope>NUCLEOTIDE SEQUENCE</scope>
    <source>
        <strain evidence="3">Ilo-Rs-6</strain>
    </source>
</reference>
<feature type="compositionally biased region" description="Basic and acidic residues" evidence="2">
    <location>
        <begin position="150"/>
        <end position="168"/>
    </location>
</feature>
<dbReference type="EMBL" id="MW596348">
    <property type="protein sequence ID" value="QXI69656.1"/>
    <property type="molecule type" value="Genomic_RNA"/>
</dbReference>
<evidence type="ECO:0000256" key="1">
    <source>
        <dbReference type="SAM" id="Coils"/>
    </source>
</evidence>
<feature type="coiled-coil region" evidence="1">
    <location>
        <begin position="2081"/>
        <end position="2108"/>
    </location>
</feature>
<accession>A0A8F5AFY5</accession>
<sequence>MSLNPRQFRSKPRYVGAATTVAPTATSPASFKPPKDWKPEDWKEFAEEEEKGRKAAGLSKKYKFPTLMDEPEAEFDTINELNQHIARLLSRFGMHDDEFTLVLGYPQHHKEAVLEVFQQFIETFKLVPQNKQAEYEAFWAKYGYTPPPPEPKDDDLTGRGGAKSKDEVEFYNPEGKGTEWARDMDVSGGKDAKEEDIIKDNLCLVRAILKAVSYLPKNKSIYDAMCELFFPNKRTDDNLHNTEIVDESYITHMFLEFAKGTSGPNGSAKASAGEKGLSLECFFELLQHAVNGAAKYGKTPKPYETKSAQVVVDSLRGNIAIWDESGWNRNPFQSNVLAGILFVKLGGVKHAVSMNPFTSDAQGPLYGVDSRRKVVGVSVEKIVTTGAPEREDDDEFADADLNLHDTSKPISYIEHHYNYSFPAGAMYTFTPARDIPTTKACTLFTPHRSYPEVRTRVEWFCDMATLLEHRRRISFINDGLRAIRAKSDETCLGLLYNRHGWRRAAVLRRVAKLHDRLRFYEECRRLKAERKQRLSEKNARHNPPRTSEKYFEKIVPLLSDLDLTTFTNNERACVQSELPFAVEPTPSYTVPLPTVCRQFSDPHEYTFDITNFRGGNVGQKIKGASVGFKRAAPPPGYKYRYVNNADKGCLRHAYNVHKRPEDRLCKHDTGDEAMDGMSINDLVATERLHPEDRFAVWFRGAWAKPDGRRITSPEKANILLAAHTEPVQHWDALMRVEDDPLSDETDVYYVKGRSCCSDAATTGIMAFRGGAATVGNEDEDPEEERQAGNLLKTRPLFGEPLEYNSRTIDIGGLDDMFTKVGLDAAVHYSSGSPSVDNVVAGLMNKTFERRDTRMKVDATAATAALTFKYKTEFGYLPASIMYDFSNINQASGHTTTRLMLRRREVVESFKSAKAQLGSILHPKTSQEDRERITSQLARDMGQYSDSNIDGWSHVFQRLWSGFLAAASGCATVDQAEIRGNSRYVGGNAMLFARNLDPNVAPPMVRNRRGVVEGTDNDGSCIWPHHSEVAGKIFDPMYVDSNGQMNVMLLSLKHETHVQEPMIHAFDGPADANGVVPFNHWVVLANVTEPHLGFARQAHAGMNQFVARYGDRLPPFKMVTPFERSENVGAGTLQGNANNRRWVEAARNDVYNQHALANPRSWLNAIVYLLKNFGHYRNAAAAFTYAVKRSFSFFSPIATTLQTPLAVRFTHGKSHEMRVRRRLLIMRARMAGGANPGDGETRTFMSHCRAQNGIEAAPTPIEVPGNNVDREVFDAQPDVAGAQRNWNALITSAAISQTVDPGYNIRHYNAADPEIQAYVNARFNSVCGAGSYAAIHGMGILEYDNARVTRHLEADIMWHNKFASCDPGDDASFNKLCSRLTTQEMTHLLGWTKAPFNDTWGTPGHDIDDQLARVERHEDMTVTDPAVRRQVTTRWGANEADAAWLEHSGMWNDVDRTTSLSVTNTITSSTHSLPAGFTQLLLVTDGRYLHSRDEKAAGFANALYRTQPSDILKFALMHAAQMRAAVDVCEMEQTMSSSIIAAFNGEFETGSKELDTFVHETALGRKRIARQPYFQKWMSRVSGALADIYCVHTDVTEMLAAHSETHLQDPIGYSGFDLRVRADPDEDGYIYINKASKQVNEQRRFMQQVSWRVFHPSVMSALIPGTTGVGGQLQRHMKQFNRGTSSSASAIANWNIDGNITPLEVLGAKRVYAAAAGVALHMRMRIKYIREEFEDNADFDTNTAKYAYVWDDILEVAPRASDQVAAGPTHATDILWWYGGHYDPEVVVGRKYYFSKSWSRGVESYDGYVWPGFQGLRYTEAVADFGFTGLWNDNILPALTFTSEQSVSMVFAETHRGFGFSLEDLAGRRNAHHTPAWHYLATLPRQVGPAAARRNVGNFDPMLTHQMAGTLSRAASGSIDGYTLFPKGIIRPGIEQHETRINSHMPLGFEMPEANMPTGPQWDYIKGRLYEAWARRFFDVQLSGLLIWLSDTWSLNDVPELDFRQEVRRASAHQGRNGGMKGAQGGGERNIQVPEVQDDTVFREELVPVRPNALNEGVAAIQGFGADRHRTYDEMAERQYAKEAEERAAEAAANSVDNLKAAAATLEKEKLDRLAQIERITNKYAVALEQFKAAASTSAELTSELQAVKKEIEQLKKEADAKNAELKEKNMELSRLQKQLKDAAASEKESEN</sequence>
<feature type="region of interest" description="Disordered" evidence="2">
    <location>
        <begin position="2009"/>
        <end position="2030"/>
    </location>
</feature>
<feature type="compositionally biased region" description="Basic and acidic residues" evidence="2">
    <location>
        <begin position="2162"/>
        <end position="2171"/>
    </location>
</feature>
<feature type="compositionally biased region" description="Gly residues" evidence="2">
    <location>
        <begin position="2015"/>
        <end position="2027"/>
    </location>
</feature>
<feature type="compositionally biased region" description="Basic and acidic residues" evidence="2">
    <location>
        <begin position="33"/>
        <end position="53"/>
    </location>
</feature>
<name>A0A8F5AFY5_9VIRU</name>
<feature type="region of interest" description="Disordered" evidence="2">
    <location>
        <begin position="145"/>
        <end position="170"/>
    </location>
</feature>
<evidence type="ECO:0000313" key="3">
    <source>
        <dbReference type="EMBL" id="QXI69656.1"/>
    </source>
</evidence>
<evidence type="ECO:0000256" key="2">
    <source>
        <dbReference type="SAM" id="MobiDB-lite"/>
    </source>
</evidence>
<protein>
    <submittedName>
        <fullName evidence="3">Uncharacterized protein</fullName>
    </submittedName>
</protein>
<feature type="compositionally biased region" description="Basic and acidic residues" evidence="2">
    <location>
        <begin position="2178"/>
        <end position="2191"/>
    </location>
</feature>
<feature type="region of interest" description="Disordered" evidence="2">
    <location>
        <begin position="2162"/>
        <end position="2191"/>
    </location>
</feature>
<feature type="region of interest" description="Disordered" evidence="2">
    <location>
        <begin position="1"/>
        <end position="53"/>
    </location>
</feature>
<keyword evidence="1" id="KW-0175">Coiled coil</keyword>